<sequence>MRTNNGYQYAGKDVLQCIAEHDNFFYNYPLPNSDTVEIYNPKKIISDSYPKANDMLDPDLVNATSLPSVSIEEAIASMEKIVAKADEIKRKEREEFILNFITGLLVFIPVAGEAASAAGLTAGRSLLRLIVAAGDLDMTLHDVIENPENAFTAVFTYLAGAGVGRVGFRNAANSWRGIPQKNYDSLVNVKINLDKVQSIRGNICSIRWRKERIM</sequence>
<evidence type="ECO:0000313" key="2">
    <source>
        <dbReference type="EMBL" id="KAF2027750.1"/>
    </source>
</evidence>
<reference evidence="2" key="1">
    <citation type="journal article" date="2020" name="Stud. Mycol.">
        <title>101 Dothideomycetes genomes: a test case for predicting lifestyles and emergence of pathogens.</title>
        <authorList>
            <person name="Haridas S."/>
            <person name="Albert R."/>
            <person name="Binder M."/>
            <person name="Bloem J."/>
            <person name="Labutti K."/>
            <person name="Salamov A."/>
            <person name="Andreopoulos B."/>
            <person name="Baker S."/>
            <person name="Barry K."/>
            <person name="Bills G."/>
            <person name="Bluhm B."/>
            <person name="Cannon C."/>
            <person name="Castanera R."/>
            <person name="Culley D."/>
            <person name="Daum C."/>
            <person name="Ezra D."/>
            <person name="Gonzalez J."/>
            <person name="Henrissat B."/>
            <person name="Kuo A."/>
            <person name="Liang C."/>
            <person name="Lipzen A."/>
            <person name="Lutzoni F."/>
            <person name="Magnuson J."/>
            <person name="Mondo S."/>
            <person name="Nolan M."/>
            <person name="Ohm R."/>
            <person name="Pangilinan J."/>
            <person name="Park H.-J."/>
            <person name="Ramirez L."/>
            <person name="Alfaro M."/>
            <person name="Sun H."/>
            <person name="Tritt A."/>
            <person name="Yoshinaga Y."/>
            <person name="Zwiers L.-H."/>
            <person name="Turgeon B."/>
            <person name="Goodwin S."/>
            <person name="Spatafora J."/>
            <person name="Crous P."/>
            <person name="Grigoriev I."/>
        </authorList>
    </citation>
    <scope>NUCLEOTIDE SEQUENCE</scope>
    <source>
        <strain evidence="2">CBS 110217</strain>
    </source>
</reference>
<proteinExistence type="predicted"/>
<feature type="transmembrane region" description="Helical" evidence="1">
    <location>
        <begin position="96"/>
        <end position="120"/>
    </location>
</feature>
<evidence type="ECO:0000313" key="3">
    <source>
        <dbReference type="Proteomes" id="UP000799777"/>
    </source>
</evidence>
<dbReference type="EMBL" id="ML978222">
    <property type="protein sequence ID" value="KAF2027750.1"/>
    <property type="molecule type" value="Genomic_DNA"/>
</dbReference>
<keyword evidence="1" id="KW-1133">Transmembrane helix</keyword>
<evidence type="ECO:0000256" key="1">
    <source>
        <dbReference type="SAM" id="Phobius"/>
    </source>
</evidence>
<keyword evidence="1" id="KW-0812">Transmembrane</keyword>
<gene>
    <name evidence="2" type="ORF">EK21DRAFT_114539</name>
</gene>
<name>A0A9P4LK19_9PLEO</name>
<dbReference type="AlphaFoldDB" id="A0A9P4LK19"/>
<dbReference type="Proteomes" id="UP000799777">
    <property type="component" value="Unassembled WGS sequence"/>
</dbReference>
<comment type="caution">
    <text evidence="2">The sequence shown here is derived from an EMBL/GenBank/DDBJ whole genome shotgun (WGS) entry which is preliminary data.</text>
</comment>
<keyword evidence="3" id="KW-1185">Reference proteome</keyword>
<dbReference type="OrthoDB" id="73875at2759"/>
<protein>
    <submittedName>
        <fullName evidence="2">Uncharacterized protein</fullName>
    </submittedName>
</protein>
<organism evidence="2 3">
    <name type="scientific">Setomelanomma holmii</name>
    <dbReference type="NCBI Taxonomy" id="210430"/>
    <lineage>
        <taxon>Eukaryota</taxon>
        <taxon>Fungi</taxon>
        <taxon>Dikarya</taxon>
        <taxon>Ascomycota</taxon>
        <taxon>Pezizomycotina</taxon>
        <taxon>Dothideomycetes</taxon>
        <taxon>Pleosporomycetidae</taxon>
        <taxon>Pleosporales</taxon>
        <taxon>Pleosporineae</taxon>
        <taxon>Phaeosphaeriaceae</taxon>
        <taxon>Setomelanomma</taxon>
    </lineage>
</organism>
<keyword evidence="1" id="KW-0472">Membrane</keyword>
<accession>A0A9P4LK19</accession>